<name>A0ABR0AB14_9CRUS</name>
<reference evidence="1 2" key="1">
    <citation type="journal article" date="2023" name="Nucleic Acids Res.">
        <title>The hologenome of Daphnia magna reveals possible DNA methylation and microbiome-mediated evolution of the host genome.</title>
        <authorList>
            <person name="Chaturvedi A."/>
            <person name="Li X."/>
            <person name="Dhandapani V."/>
            <person name="Marshall H."/>
            <person name="Kissane S."/>
            <person name="Cuenca-Cambronero M."/>
            <person name="Asole G."/>
            <person name="Calvet F."/>
            <person name="Ruiz-Romero M."/>
            <person name="Marangio P."/>
            <person name="Guigo R."/>
            <person name="Rago D."/>
            <person name="Mirbahai L."/>
            <person name="Eastwood N."/>
            <person name="Colbourne J.K."/>
            <person name="Zhou J."/>
            <person name="Mallon E."/>
            <person name="Orsini L."/>
        </authorList>
    </citation>
    <scope>NUCLEOTIDE SEQUENCE [LARGE SCALE GENOMIC DNA]</scope>
    <source>
        <strain evidence="1">LRV0_1</strain>
    </source>
</reference>
<evidence type="ECO:0000313" key="2">
    <source>
        <dbReference type="Proteomes" id="UP001234178"/>
    </source>
</evidence>
<sequence length="159" mass="18108">MKIISSTVCRLVDMVRHEGRALGEPDAGYERVSQQKGPQWQREFAPSALATNLKREAEGTAFLPPFLNATCQRGKKSDCSAFFGFRHLNVLIIIRSLRNVNSVTDIRLLLEKPPSAKGERDKPERKNLLLFSNVERRPCTIKKSFFRDREKDGHGQRPS</sequence>
<dbReference type="Proteomes" id="UP001234178">
    <property type="component" value="Unassembled WGS sequence"/>
</dbReference>
<evidence type="ECO:0000313" key="1">
    <source>
        <dbReference type="EMBL" id="KAK4022326.1"/>
    </source>
</evidence>
<comment type="caution">
    <text evidence="1">The sequence shown here is derived from an EMBL/GenBank/DDBJ whole genome shotgun (WGS) entry which is preliminary data.</text>
</comment>
<dbReference type="EMBL" id="JAOYFB010000037">
    <property type="protein sequence ID" value="KAK4022326.1"/>
    <property type="molecule type" value="Genomic_DNA"/>
</dbReference>
<accession>A0ABR0AB14</accession>
<protein>
    <submittedName>
        <fullName evidence="1">Uncharacterized protein</fullName>
    </submittedName>
</protein>
<organism evidence="1 2">
    <name type="scientific">Daphnia magna</name>
    <dbReference type="NCBI Taxonomy" id="35525"/>
    <lineage>
        <taxon>Eukaryota</taxon>
        <taxon>Metazoa</taxon>
        <taxon>Ecdysozoa</taxon>
        <taxon>Arthropoda</taxon>
        <taxon>Crustacea</taxon>
        <taxon>Branchiopoda</taxon>
        <taxon>Diplostraca</taxon>
        <taxon>Cladocera</taxon>
        <taxon>Anomopoda</taxon>
        <taxon>Daphniidae</taxon>
        <taxon>Daphnia</taxon>
    </lineage>
</organism>
<gene>
    <name evidence="1" type="ORF">OUZ56_007797</name>
</gene>
<proteinExistence type="predicted"/>
<keyword evidence="2" id="KW-1185">Reference proteome</keyword>